<dbReference type="Pfam" id="PF14792">
    <property type="entry name" value="DNA_pol_B_palm"/>
    <property type="match status" value="1"/>
</dbReference>
<feature type="region of interest" description="Disordered" evidence="11">
    <location>
        <begin position="132"/>
        <end position="156"/>
    </location>
</feature>
<proteinExistence type="inferred from homology"/>
<evidence type="ECO:0000256" key="4">
    <source>
        <dbReference type="ARBA" id="ARBA00022763"/>
    </source>
</evidence>
<evidence type="ECO:0000256" key="3">
    <source>
        <dbReference type="ARBA" id="ARBA00022705"/>
    </source>
</evidence>
<name>L8X8J4_THACA</name>
<dbReference type="InterPro" id="IPR036420">
    <property type="entry name" value="BRCT_dom_sf"/>
</dbReference>
<dbReference type="Gene3D" id="3.40.50.10190">
    <property type="entry name" value="BRCT domain"/>
    <property type="match status" value="1"/>
</dbReference>
<dbReference type="GO" id="GO:0006303">
    <property type="term" value="P:double-strand break repair via nonhomologous end joining"/>
    <property type="evidence" value="ECO:0007669"/>
    <property type="project" value="TreeGrafter"/>
</dbReference>
<dbReference type="PROSITE" id="PS00522">
    <property type="entry name" value="DNA_POLYMERASE_X"/>
    <property type="match status" value="1"/>
</dbReference>
<organism evidence="13 14">
    <name type="scientific">Thanatephorus cucumeris (strain AG1-IA)</name>
    <name type="common">Rice sheath blight fungus</name>
    <name type="synonym">Rhizoctonia solani</name>
    <dbReference type="NCBI Taxonomy" id="983506"/>
    <lineage>
        <taxon>Eukaryota</taxon>
        <taxon>Fungi</taxon>
        <taxon>Dikarya</taxon>
        <taxon>Basidiomycota</taxon>
        <taxon>Agaricomycotina</taxon>
        <taxon>Agaricomycetes</taxon>
        <taxon>Cantharellales</taxon>
        <taxon>Ceratobasidiaceae</taxon>
        <taxon>Rhizoctonia</taxon>
        <taxon>Rhizoctonia solani AG-1</taxon>
    </lineage>
</organism>
<gene>
    <name evidence="13" type="ORF">AG1IA_00581</name>
</gene>
<comment type="function">
    <text evidence="10">DNA polymerase that functions in several pathways of DNA repair. Involved in base excision repair (BER) responsible for repair of lesions that give rise to abasic (AP) sites in DNA. Also contributes to DNA double-strand break repair by non-homologous end joining and homologous recombination. Has both template-dependent and template-independent (terminal transferase) DNA polymerase activities. Has also a 5'-deoxyribose-5-phosphate lyase (dRP lyase) activity.</text>
</comment>
<evidence type="ECO:0000256" key="5">
    <source>
        <dbReference type="ARBA" id="ARBA00022932"/>
    </source>
</evidence>
<keyword evidence="4 10" id="KW-0227">DNA damage</keyword>
<comment type="cofactor">
    <cofactor evidence="1">
        <name>Mn(2+)</name>
        <dbReference type="ChEBI" id="CHEBI:29035"/>
    </cofactor>
</comment>
<dbReference type="SUPFAM" id="SSF52113">
    <property type="entry name" value="BRCT domain"/>
    <property type="match status" value="1"/>
</dbReference>
<sequence>MPRIPSPSTSPCPTPPPESQALSGITLHIIDAKLDPKETGEMYTLAQSTGAKLSRVPQLASVLITRLTMRRRLERHVSWDVNTKHIVSPEWLRTCAQQNKLLPFSQFQTIKTAAGSRRGSLARTTMDTIQDSVSIGASRPDHKSSGDHEHPLSTHRHSPLFCPNQELCLELATLVKARFLEGEFNSELSYSRAIAVRIVQAPICSQIEEYLKTGNIAEARKAAASERFQVLSLLTQVHGVGAAKAREHYAAGRRSLEDLRKFYRAKVEAGTHLGIAAALELHDELNTTIPREEVEAIANGVFGELSAVQLGCEYTICGGYRRGKPYSNDIDIVFTHPEVGTERHLCTKLVDRLKTSDQSAYTSNHEGTHGHQTRSACYPQTQRFPPSTGRSYLCSMSRLLDGCSWMASLLRSTFALNPNAYVHPPGLALNNLNVIFGFTQSNNSKPIVAYSEEEVFSKLNLKYVEPEFRNADV</sequence>
<comment type="caution">
    <text evidence="13">The sequence shown here is derived from an EMBL/GenBank/DDBJ whole genome shotgun (WGS) entry which is preliminary data.</text>
</comment>
<dbReference type="GO" id="GO:0005634">
    <property type="term" value="C:nucleus"/>
    <property type="evidence" value="ECO:0007669"/>
    <property type="project" value="UniProtKB-SubCell"/>
</dbReference>
<dbReference type="PRINTS" id="PR00869">
    <property type="entry name" value="DNAPOLX"/>
</dbReference>
<protein>
    <recommendedName>
        <fullName evidence="10">DNA polymerase</fullName>
        <ecNumber evidence="10">2.7.7.7</ecNumber>
    </recommendedName>
</protein>
<dbReference type="SMART" id="SM00483">
    <property type="entry name" value="POLXc"/>
    <property type="match status" value="1"/>
</dbReference>
<accession>L8X8J4</accession>
<dbReference type="PRINTS" id="PR00870">
    <property type="entry name" value="DNAPOLXBETA"/>
</dbReference>
<evidence type="ECO:0000256" key="8">
    <source>
        <dbReference type="ARBA" id="ARBA00023239"/>
    </source>
</evidence>
<keyword evidence="10" id="KW-0539">Nucleus</keyword>
<dbReference type="EMBL" id="AFRT01000088">
    <property type="protein sequence ID" value="ELU45383.1"/>
    <property type="molecule type" value="Genomic_DNA"/>
</dbReference>
<evidence type="ECO:0000313" key="13">
    <source>
        <dbReference type="EMBL" id="ELU45383.1"/>
    </source>
</evidence>
<feature type="region of interest" description="Disordered" evidence="11">
    <location>
        <begin position="1"/>
        <end position="21"/>
    </location>
</feature>
<keyword evidence="5 10" id="KW-0239">DNA-directed DNA polymerase</keyword>
<dbReference type="InterPro" id="IPR019843">
    <property type="entry name" value="DNA_pol-X_BS"/>
</dbReference>
<evidence type="ECO:0000256" key="11">
    <source>
        <dbReference type="SAM" id="MobiDB-lite"/>
    </source>
</evidence>
<keyword evidence="2" id="KW-0237">DNA synthesis</keyword>
<dbReference type="GO" id="GO:0003887">
    <property type="term" value="F:DNA-directed DNA polymerase activity"/>
    <property type="evidence" value="ECO:0007669"/>
    <property type="project" value="UniProtKB-UniRule"/>
</dbReference>
<dbReference type="InterPro" id="IPR001357">
    <property type="entry name" value="BRCT_dom"/>
</dbReference>
<dbReference type="AlphaFoldDB" id="L8X8J4"/>
<reference evidence="13 14" key="1">
    <citation type="journal article" date="2013" name="Nat. Commun.">
        <title>The evolution and pathogenic mechanisms of the rice sheath blight pathogen.</title>
        <authorList>
            <person name="Zheng A."/>
            <person name="Lin R."/>
            <person name="Xu L."/>
            <person name="Qin P."/>
            <person name="Tang C."/>
            <person name="Ai P."/>
            <person name="Zhang D."/>
            <person name="Liu Y."/>
            <person name="Sun Z."/>
            <person name="Feng H."/>
            <person name="Wang Y."/>
            <person name="Chen Y."/>
            <person name="Liang X."/>
            <person name="Fu R."/>
            <person name="Li Q."/>
            <person name="Zhang J."/>
            <person name="Yu X."/>
            <person name="Xie Z."/>
            <person name="Ding L."/>
            <person name="Guan P."/>
            <person name="Tang J."/>
            <person name="Liang Y."/>
            <person name="Wang S."/>
            <person name="Deng Q."/>
            <person name="Li S."/>
            <person name="Zhu J."/>
            <person name="Wang L."/>
            <person name="Liu H."/>
            <person name="Li P."/>
        </authorList>
    </citation>
    <scope>NUCLEOTIDE SEQUENCE [LARGE SCALE GENOMIC DNA]</scope>
    <source>
        <strain evidence="14">AG-1 IA</strain>
    </source>
</reference>
<evidence type="ECO:0000256" key="9">
    <source>
        <dbReference type="ARBA" id="ARBA00049244"/>
    </source>
</evidence>
<dbReference type="Gene3D" id="1.10.150.20">
    <property type="entry name" value="5' to 3' exonuclease, C-terminal subdomain"/>
    <property type="match status" value="1"/>
</dbReference>
<dbReference type="InterPro" id="IPR043519">
    <property type="entry name" value="NT_sf"/>
</dbReference>
<feature type="compositionally biased region" description="Basic and acidic residues" evidence="11">
    <location>
        <begin position="139"/>
        <end position="152"/>
    </location>
</feature>
<evidence type="ECO:0000313" key="14">
    <source>
        <dbReference type="Proteomes" id="UP000011668"/>
    </source>
</evidence>
<feature type="compositionally biased region" description="Pro residues" evidence="11">
    <location>
        <begin position="1"/>
        <end position="18"/>
    </location>
</feature>
<dbReference type="GO" id="GO:0006260">
    <property type="term" value="P:DNA replication"/>
    <property type="evidence" value="ECO:0007669"/>
    <property type="project" value="UniProtKB-KW"/>
</dbReference>
<evidence type="ECO:0000256" key="1">
    <source>
        <dbReference type="ARBA" id="ARBA00001936"/>
    </source>
</evidence>
<dbReference type="InterPro" id="IPR018944">
    <property type="entry name" value="DNA_pol_lambd_fingers_domain"/>
</dbReference>
<dbReference type="PROSITE" id="PS50172">
    <property type="entry name" value="BRCT"/>
    <property type="match status" value="1"/>
</dbReference>
<dbReference type="InterPro" id="IPR022312">
    <property type="entry name" value="DNA_pol_X"/>
</dbReference>
<dbReference type="SUPFAM" id="SSF81301">
    <property type="entry name" value="Nucleotidyltransferase"/>
    <property type="match status" value="1"/>
</dbReference>
<keyword evidence="6" id="KW-0238">DNA-binding</keyword>
<dbReference type="GO" id="GO:0016829">
    <property type="term" value="F:lyase activity"/>
    <property type="evidence" value="ECO:0007669"/>
    <property type="project" value="UniProtKB-KW"/>
</dbReference>
<evidence type="ECO:0000259" key="12">
    <source>
        <dbReference type="PROSITE" id="PS50172"/>
    </source>
</evidence>
<dbReference type="EC" id="2.7.7.7" evidence="10"/>
<comment type="subcellular location">
    <subcellularLocation>
        <location evidence="10">Nucleus</location>
    </subcellularLocation>
</comment>
<keyword evidence="8" id="KW-0456">Lyase</keyword>
<dbReference type="Pfam" id="PF10391">
    <property type="entry name" value="DNA_pol_lambd_f"/>
    <property type="match status" value="1"/>
</dbReference>
<evidence type="ECO:0000256" key="2">
    <source>
        <dbReference type="ARBA" id="ARBA00022634"/>
    </source>
</evidence>
<keyword evidence="10" id="KW-0548">Nucleotidyltransferase</keyword>
<dbReference type="Proteomes" id="UP000011668">
    <property type="component" value="Unassembled WGS sequence"/>
</dbReference>
<dbReference type="GO" id="GO:0046872">
    <property type="term" value="F:metal ion binding"/>
    <property type="evidence" value="ECO:0007669"/>
    <property type="project" value="UniProtKB-UniRule"/>
</dbReference>
<dbReference type="GO" id="GO:0003677">
    <property type="term" value="F:DNA binding"/>
    <property type="evidence" value="ECO:0007669"/>
    <property type="project" value="UniProtKB-UniRule"/>
</dbReference>
<feature type="domain" description="BRCT" evidence="12">
    <location>
        <begin position="17"/>
        <end position="109"/>
    </location>
</feature>
<keyword evidence="3" id="KW-0235">DNA replication</keyword>
<dbReference type="InterPro" id="IPR002054">
    <property type="entry name" value="DNA-dir_DNA_pol_X"/>
</dbReference>
<keyword evidence="10" id="KW-0808">Transferase</keyword>
<evidence type="ECO:0000256" key="10">
    <source>
        <dbReference type="RuleBase" id="RU366014"/>
    </source>
</evidence>
<comment type="catalytic activity">
    <reaction evidence="9 10">
        <text>DNA(n) + a 2'-deoxyribonucleoside 5'-triphosphate = DNA(n+1) + diphosphate</text>
        <dbReference type="Rhea" id="RHEA:22508"/>
        <dbReference type="Rhea" id="RHEA-COMP:17339"/>
        <dbReference type="Rhea" id="RHEA-COMP:17340"/>
        <dbReference type="ChEBI" id="CHEBI:33019"/>
        <dbReference type="ChEBI" id="CHEBI:61560"/>
        <dbReference type="ChEBI" id="CHEBI:173112"/>
        <dbReference type="EC" id="2.7.7.7"/>
    </reaction>
</comment>
<dbReference type="HOGENOM" id="CLU_008698_5_0_1"/>
<dbReference type="SUPFAM" id="SSF81585">
    <property type="entry name" value="PsbU/PolX domain-like"/>
    <property type="match status" value="1"/>
</dbReference>
<keyword evidence="7 10" id="KW-0234">DNA repair</keyword>
<evidence type="ECO:0000256" key="7">
    <source>
        <dbReference type="ARBA" id="ARBA00023204"/>
    </source>
</evidence>
<dbReference type="STRING" id="983506.L8X8J4"/>
<dbReference type="Gene3D" id="3.30.460.10">
    <property type="entry name" value="Beta Polymerase, domain 2"/>
    <property type="match status" value="1"/>
</dbReference>
<evidence type="ECO:0000256" key="6">
    <source>
        <dbReference type="ARBA" id="ARBA00023125"/>
    </source>
</evidence>
<dbReference type="Gene3D" id="1.10.150.110">
    <property type="entry name" value="DNA polymerase beta, N-terminal domain-like"/>
    <property type="match status" value="1"/>
</dbReference>
<keyword evidence="14" id="KW-1185">Reference proteome</keyword>
<comment type="similarity">
    <text evidence="10">Belongs to the DNA polymerase type-X family.</text>
</comment>
<dbReference type="InterPro" id="IPR028207">
    <property type="entry name" value="DNA_pol_B_palm_palm"/>
</dbReference>
<dbReference type="PANTHER" id="PTHR11276:SF28">
    <property type="entry name" value="DNA POLYMERASE LAMBDA"/>
    <property type="match status" value="1"/>
</dbReference>
<dbReference type="InterPro" id="IPR002008">
    <property type="entry name" value="DNA_pol_X_beta-like"/>
</dbReference>
<dbReference type="PANTHER" id="PTHR11276">
    <property type="entry name" value="DNA POLYMERASE TYPE-X FAMILY MEMBER"/>
    <property type="match status" value="1"/>
</dbReference>
<dbReference type="OrthoDB" id="205514at2759"/>
<dbReference type="InterPro" id="IPR027421">
    <property type="entry name" value="DNA_pol_lamdba_lyase_dom_sf"/>
</dbReference>